<gene>
    <name evidence="2" type="ORF">GLAREA_10664</name>
</gene>
<dbReference type="EMBL" id="KE145355">
    <property type="protein sequence ID" value="EPE34969.1"/>
    <property type="molecule type" value="Genomic_DNA"/>
</dbReference>
<protein>
    <submittedName>
        <fullName evidence="2">Uncharacterized protein</fullName>
    </submittedName>
</protein>
<keyword evidence="3" id="KW-1185">Reference proteome</keyword>
<reference evidence="2 3" key="1">
    <citation type="journal article" date="2013" name="BMC Genomics">
        <title>Genomics-driven discovery of the pneumocandin biosynthetic gene cluster in the fungus Glarea lozoyensis.</title>
        <authorList>
            <person name="Chen L."/>
            <person name="Yue Q."/>
            <person name="Zhang X."/>
            <person name="Xiang M."/>
            <person name="Wang C."/>
            <person name="Li S."/>
            <person name="Che Y."/>
            <person name="Ortiz-Lopez F.J."/>
            <person name="Bills G.F."/>
            <person name="Liu X."/>
            <person name="An Z."/>
        </authorList>
    </citation>
    <scope>NUCLEOTIDE SEQUENCE [LARGE SCALE GENOMIC DNA]</scope>
    <source>
        <strain evidence="3">ATCC 20868 / MF5171</strain>
    </source>
</reference>
<dbReference type="HOGENOM" id="CLU_147516_1_0_1"/>
<feature type="region of interest" description="Disordered" evidence="1">
    <location>
        <begin position="1"/>
        <end position="148"/>
    </location>
</feature>
<dbReference type="eggNOG" id="ENOG502SE07">
    <property type="taxonomic scope" value="Eukaryota"/>
</dbReference>
<evidence type="ECO:0000256" key="1">
    <source>
        <dbReference type="SAM" id="MobiDB-lite"/>
    </source>
</evidence>
<feature type="compositionally biased region" description="Basic residues" evidence="1">
    <location>
        <begin position="139"/>
        <end position="148"/>
    </location>
</feature>
<dbReference type="Proteomes" id="UP000016922">
    <property type="component" value="Unassembled WGS sequence"/>
</dbReference>
<dbReference type="KEGG" id="glz:GLAREA_10664"/>
<dbReference type="OrthoDB" id="5395727at2759"/>
<dbReference type="AlphaFoldDB" id="S3DCZ8"/>
<sequence length="148" mass="16335">MAATKTQHTMSTRFWKPSSPAPDPFAALRKPEFPPTVDAKGHLIAKDSSASPPASPASSSGRRYSGETGDEWGTQKRDVKEACFDIESLDASKTPPSRFQQRKGSIYATPNSRDGHVDRNHDRDHAYHEKLAEKGWGKKDRRGSKASI</sequence>
<feature type="compositionally biased region" description="Low complexity" evidence="1">
    <location>
        <begin position="48"/>
        <end position="60"/>
    </location>
</feature>
<dbReference type="GeneID" id="19469710"/>
<evidence type="ECO:0000313" key="3">
    <source>
        <dbReference type="Proteomes" id="UP000016922"/>
    </source>
</evidence>
<organism evidence="2 3">
    <name type="scientific">Glarea lozoyensis (strain ATCC 20868 / MF5171)</name>
    <dbReference type="NCBI Taxonomy" id="1116229"/>
    <lineage>
        <taxon>Eukaryota</taxon>
        <taxon>Fungi</taxon>
        <taxon>Dikarya</taxon>
        <taxon>Ascomycota</taxon>
        <taxon>Pezizomycotina</taxon>
        <taxon>Leotiomycetes</taxon>
        <taxon>Helotiales</taxon>
        <taxon>Helotiaceae</taxon>
        <taxon>Glarea</taxon>
    </lineage>
</organism>
<feature type="compositionally biased region" description="Basic and acidic residues" evidence="1">
    <location>
        <begin position="73"/>
        <end position="83"/>
    </location>
</feature>
<dbReference type="RefSeq" id="XP_008077956.1">
    <property type="nucleotide sequence ID" value="XM_008079765.1"/>
</dbReference>
<feature type="compositionally biased region" description="Polar residues" evidence="1">
    <location>
        <begin position="94"/>
        <end position="112"/>
    </location>
</feature>
<feature type="compositionally biased region" description="Basic and acidic residues" evidence="1">
    <location>
        <begin position="113"/>
        <end position="138"/>
    </location>
</feature>
<accession>S3DCZ8</accession>
<name>S3DCZ8_GLAL2</name>
<feature type="compositionally biased region" description="Polar residues" evidence="1">
    <location>
        <begin position="1"/>
        <end position="12"/>
    </location>
</feature>
<proteinExistence type="predicted"/>
<evidence type="ECO:0000313" key="2">
    <source>
        <dbReference type="EMBL" id="EPE34969.1"/>
    </source>
</evidence>